<feature type="domain" description="Mitochondria-eating protein C-terminal" evidence="2">
    <location>
        <begin position="171"/>
        <end position="369"/>
    </location>
</feature>
<dbReference type="AlphaFoldDB" id="X6LG69"/>
<dbReference type="Pfam" id="PF16026">
    <property type="entry name" value="MIEAP"/>
    <property type="match status" value="1"/>
</dbReference>
<dbReference type="InterPro" id="IPR031981">
    <property type="entry name" value="MIEAP_C"/>
</dbReference>
<feature type="coiled-coil region" evidence="1">
    <location>
        <begin position="47"/>
        <end position="74"/>
    </location>
</feature>
<reference evidence="3 4" key="1">
    <citation type="journal article" date="2013" name="Curr. Biol.">
        <title>The Genome of the Foraminiferan Reticulomyxa filosa.</title>
        <authorList>
            <person name="Glockner G."/>
            <person name="Hulsmann N."/>
            <person name="Schleicher M."/>
            <person name="Noegel A.A."/>
            <person name="Eichinger L."/>
            <person name="Gallinger C."/>
            <person name="Pawlowski J."/>
            <person name="Sierra R."/>
            <person name="Euteneuer U."/>
            <person name="Pillet L."/>
            <person name="Moustafa A."/>
            <person name="Platzer M."/>
            <person name="Groth M."/>
            <person name="Szafranski K."/>
            <person name="Schliwa M."/>
        </authorList>
    </citation>
    <scope>NUCLEOTIDE SEQUENCE [LARGE SCALE GENOMIC DNA]</scope>
</reference>
<organism evidence="3 4">
    <name type="scientific">Reticulomyxa filosa</name>
    <dbReference type="NCBI Taxonomy" id="46433"/>
    <lineage>
        <taxon>Eukaryota</taxon>
        <taxon>Sar</taxon>
        <taxon>Rhizaria</taxon>
        <taxon>Retaria</taxon>
        <taxon>Foraminifera</taxon>
        <taxon>Monothalamids</taxon>
        <taxon>Reticulomyxidae</taxon>
        <taxon>Reticulomyxa</taxon>
    </lineage>
</organism>
<gene>
    <name evidence="3" type="ORF">RFI_36473</name>
</gene>
<keyword evidence="1" id="KW-0175">Coiled coil</keyword>
<evidence type="ECO:0000259" key="2">
    <source>
        <dbReference type="Pfam" id="PF16026"/>
    </source>
</evidence>
<keyword evidence="4" id="KW-1185">Reference proteome</keyword>
<evidence type="ECO:0000256" key="1">
    <source>
        <dbReference type="SAM" id="Coils"/>
    </source>
</evidence>
<proteinExistence type="predicted"/>
<dbReference type="EMBL" id="ASPP01039550">
    <property type="protein sequence ID" value="ETO00968.1"/>
    <property type="molecule type" value="Genomic_DNA"/>
</dbReference>
<dbReference type="Proteomes" id="UP000023152">
    <property type="component" value="Unassembled WGS sequence"/>
</dbReference>
<protein>
    <recommendedName>
        <fullName evidence="2">Mitochondria-eating protein C-terminal domain-containing protein</fullName>
    </recommendedName>
</protein>
<evidence type="ECO:0000313" key="3">
    <source>
        <dbReference type="EMBL" id="ETO00968.1"/>
    </source>
</evidence>
<accession>X6LG69</accession>
<sequence>MGREKKKMKWSTVMNLIKLLTSKTTPTPKQLQDELAKLQSLELSSDENEALQTLIKLKQKNQMLEKKVEDQSSMSMHDDVLDRMLAFNVRSKFPSVAESITEFTVIRQETYKDVQLYIHTYIHTQKYKYECKYKYKYKYNYVKKKKTKKKKAQTELMKWFGTEQEQLARPERLERCQQLLFDLLQAVYNTIKKYKTEVYLQIKDILGIKHIISKTPPSNDKTKEQQEKELTQYIFQFYLRKYSTELLDFYQEKFKEQEFKEQGKFKNQDQVMQDWTQQNSRNGQPITFPSEVSEKIGQFIEYVKKWSWHAILQEPELELFPQMFKMVDHDGQRIPFNEKIHKKSYGSDSKSQLILYCVWPSLRQQGCVIQDVPIEVVVRDNLQGQPGATPNPSKTFVCCFSNITFSNIEKNQMCFNQQHDKKKDNNNNTVKTKQNNSAKQYTFVLCFALIAAQRQTNSQTEGPSSDLFNAKINDCLNAITITDGPKSSNEYPTTTENKNGERGNTVLFALGTIQTKNNENSSSSEKNARTTAFVTLEANYHLCIFCNILGSSAGRVVEKRPLSGNRLEGNNKK</sequence>
<name>X6LG69_RETFI</name>
<evidence type="ECO:0000313" key="4">
    <source>
        <dbReference type="Proteomes" id="UP000023152"/>
    </source>
</evidence>
<comment type="caution">
    <text evidence="3">The sequence shown here is derived from an EMBL/GenBank/DDBJ whole genome shotgun (WGS) entry which is preliminary data.</text>
</comment>